<dbReference type="KEGG" id="naci:NUH88_08135"/>
<reference evidence="13" key="1">
    <citation type="submission" date="2022-08" db="EMBL/GenBank/DDBJ databases">
        <title>Nisaea acidiphila sp. nov., isolated from a marine algal debris and emended description of the genus Nisaea Urios et al. 2008.</title>
        <authorList>
            <person name="Kwon K."/>
        </authorList>
    </citation>
    <scope>NUCLEOTIDE SEQUENCE</scope>
    <source>
        <strain evidence="13">MEBiC11861</strain>
    </source>
</reference>
<dbReference type="HAMAP" id="MF_01665">
    <property type="entry name" value="HemeA_synth_type2"/>
    <property type="match status" value="1"/>
</dbReference>
<evidence type="ECO:0000256" key="8">
    <source>
        <dbReference type="ARBA" id="ARBA00023133"/>
    </source>
</evidence>
<keyword evidence="3 12" id="KW-0812">Transmembrane</keyword>
<gene>
    <name evidence="12" type="primary">ctaA</name>
    <name evidence="13" type="ORF">NUH88_08135</name>
</gene>
<keyword evidence="12" id="KW-1003">Cell membrane</keyword>
<keyword evidence="4 12" id="KW-0479">Metal-binding</keyword>
<evidence type="ECO:0000256" key="9">
    <source>
        <dbReference type="ARBA" id="ARBA00023136"/>
    </source>
</evidence>
<sequence length="356" mass="39680">MTASSQPYSPALPEHAATDRPVAIWLSGVAVMVFLMIVIGGITRLTESGLSMAEWRPFIGWIPPLSEKEWYRVFSIYQDTPEFQKVNSWMTIEDFKEIFFWEYLHRVWGRLIGIAFALPFLVLALTGKIRRALYPRLGFLFLLGALQGVIGWWMVKSGLVDNPAVSQYRLAIHLSVAFIILGALIWTVLQLQRISDEPDRRLRRHAMAALHLIALTVVAGAFVAGLDAGLIYNTFPLMDGHIVPPDYAYAEPFWINIFENPATVQFHHRVVAIVTYAVIVWLLVRAIRSETIRPRTRLSVHTLAGMASIQVALGISTLLAQVPVSLGAAHQGGAALTFAAAFWVLFETSGARTRSS</sequence>
<keyword evidence="14" id="KW-1185">Reference proteome</keyword>
<evidence type="ECO:0000256" key="10">
    <source>
        <dbReference type="ARBA" id="ARBA00044501"/>
    </source>
</evidence>
<evidence type="ECO:0000256" key="6">
    <source>
        <dbReference type="ARBA" id="ARBA00023002"/>
    </source>
</evidence>
<feature type="transmembrane region" description="Helical" evidence="12">
    <location>
        <begin position="107"/>
        <end position="125"/>
    </location>
</feature>
<dbReference type="PANTHER" id="PTHR23289:SF2">
    <property type="entry name" value="CYTOCHROME C OXIDASE ASSEMBLY PROTEIN COX15 HOMOLOG"/>
    <property type="match status" value="1"/>
</dbReference>
<dbReference type="GO" id="GO:0006784">
    <property type="term" value="P:heme A biosynthetic process"/>
    <property type="evidence" value="ECO:0007669"/>
    <property type="project" value="UniProtKB-UniRule"/>
</dbReference>
<dbReference type="AlphaFoldDB" id="A0A9J7AYZ6"/>
<evidence type="ECO:0000313" key="13">
    <source>
        <dbReference type="EMBL" id="UUX51657.1"/>
    </source>
</evidence>
<dbReference type="RefSeq" id="WP_257771282.1">
    <property type="nucleotide sequence ID" value="NZ_CP102480.1"/>
</dbReference>
<keyword evidence="5 12" id="KW-1133">Transmembrane helix</keyword>
<dbReference type="EC" id="1.17.99.9" evidence="12"/>
<feature type="transmembrane region" description="Helical" evidence="12">
    <location>
        <begin position="170"/>
        <end position="189"/>
    </location>
</feature>
<dbReference type="Pfam" id="PF02628">
    <property type="entry name" value="COX15-CtaA"/>
    <property type="match status" value="1"/>
</dbReference>
<evidence type="ECO:0000256" key="12">
    <source>
        <dbReference type="HAMAP-Rule" id="MF_01665"/>
    </source>
</evidence>
<comment type="catalytic activity">
    <reaction evidence="11">
        <text>Fe(II)-heme o + 2 A + H2O = Fe(II)-heme a + 2 AH2</text>
        <dbReference type="Rhea" id="RHEA:63388"/>
        <dbReference type="ChEBI" id="CHEBI:13193"/>
        <dbReference type="ChEBI" id="CHEBI:15377"/>
        <dbReference type="ChEBI" id="CHEBI:17499"/>
        <dbReference type="ChEBI" id="CHEBI:60530"/>
        <dbReference type="ChEBI" id="CHEBI:61715"/>
        <dbReference type="EC" id="1.17.99.9"/>
    </reaction>
    <physiologicalReaction direction="left-to-right" evidence="11">
        <dbReference type="Rhea" id="RHEA:63389"/>
    </physiologicalReaction>
</comment>
<evidence type="ECO:0000256" key="5">
    <source>
        <dbReference type="ARBA" id="ARBA00022989"/>
    </source>
</evidence>
<comment type="similarity">
    <text evidence="12">Belongs to the COX15/CtaA family. Type 2 subfamily.</text>
</comment>
<dbReference type="GO" id="GO:0120547">
    <property type="term" value="F:heme A synthase activity"/>
    <property type="evidence" value="ECO:0007669"/>
    <property type="project" value="UniProtKB-EC"/>
</dbReference>
<comment type="function">
    <text evidence="12">Catalyzes the conversion of heme O to heme A by two successive hydroxylations of the methyl group at C8. The first hydroxylation forms heme I, the second hydroxylation results in an unstable dihydroxymethyl group, which spontaneously dehydrates, resulting in the formyl group of heme A.</text>
</comment>
<feature type="transmembrane region" description="Helical" evidence="12">
    <location>
        <begin position="22"/>
        <end position="42"/>
    </location>
</feature>
<dbReference type="GO" id="GO:0046872">
    <property type="term" value="F:metal ion binding"/>
    <property type="evidence" value="ECO:0007669"/>
    <property type="project" value="UniProtKB-KW"/>
</dbReference>
<keyword evidence="7 12" id="KW-0408">Iron</keyword>
<feature type="binding site" description="axial binding residue" evidence="12">
    <location>
        <position position="330"/>
    </location>
    <ligand>
        <name>heme</name>
        <dbReference type="ChEBI" id="CHEBI:30413"/>
    </ligand>
    <ligandPart>
        <name>Fe</name>
        <dbReference type="ChEBI" id="CHEBI:18248"/>
    </ligandPart>
</feature>
<dbReference type="EMBL" id="CP102480">
    <property type="protein sequence ID" value="UUX51657.1"/>
    <property type="molecule type" value="Genomic_DNA"/>
</dbReference>
<dbReference type="GO" id="GO:0016653">
    <property type="term" value="F:oxidoreductase activity, acting on NAD(P)H, heme protein as acceptor"/>
    <property type="evidence" value="ECO:0007669"/>
    <property type="project" value="TreeGrafter"/>
</dbReference>
<name>A0A9J7AYZ6_9PROT</name>
<dbReference type="Proteomes" id="UP001060336">
    <property type="component" value="Chromosome"/>
</dbReference>
<feature type="transmembrane region" description="Helical" evidence="12">
    <location>
        <begin position="210"/>
        <end position="232"/>
    </location>
</feature>
<comment type="subcellular location">
    <subcellularLocation>
        <location evidence="12">Cell membrane</location>
        <topology evidence="12">Multi-pass membrane protein</topology>
    </subcellularLocation>
    <subcellularLocation>
        <location evidence="2">Membrane</location>
        <topology evidence="2">Multi-pass membrane protein</topology>
    </subcellularLocation>
</comment>
<evidence type="ECO:0000313" key="14">
    <source>
        <dbReference type="Proteomes" id="UP001060336"/>
    </source>
</evidence>
<proteinExistence type="inferred from homology"/>
<protein>
    <recommendedName>
        <fullName evidence="12">Heme A synthase</fullName>
        <shortName evidence="12">HAS</shortName>
        <ecNumber evidence="12">1.17.99.9</ecNumber>
    </recommendedName>
    <alternativeName>
        <fullName evidence="12">Cytochrome aa3-controlling protein</fullName>
    </alternativeName>
</protein>
<accession>A0A9J7AYZ6</accession>
<evidence type="ECO:0000256" key="1">
    <source>
        <dbReference type="ARBA" id="ARBA00001970"/>
    </source>
</evidence>
<dbReference type="PANTHER" id="PTHR23289">
    <property type="entry name" value="CYTOCHROME C OXIDASE ASSEMBLY PROTEIN COX15"/>
    <property type="match status" value="1"/>
</dbReference>
<dbReference type="InterPro" id="IPR003780">
    <property type="entry name" value="COX15/CtaA_fam"/>
</dbReference>
<feature type="transmembrane region" description="Helical" evidence="12">
    <location>
        <begin position="137"/>
        <end position="155"/>
    </location>
</feature>
<feature type="transmembrane region" description="Helical" evidence="12">
    <location>
        <begin position="298"/>
        <end position="322"/>
    </location>
</feature>
<feature type="binding site" description="axial binding residue" evidence="12">
    <location>
        <position position="268"/>
    </location>
    <ligand>
        <name>heme</name>
        <dbReference type="ChEBI" id="CHEBI:30413"/>
    </ligand>
    <ligandPart>
        <name>Fe</name>
        <dbReference type="ChEBI" id="CHEBI:18248"/>
    </ligandPart>
</feature>
<keyword evidence="8 12" id="KW-0350">Heme biosynthesis</keyword>
<evidence type="ECO:0000256" key="4">
    <source>
        <dbReference type="ARBA" id="ARBA00022723"/>
    </source>
</evidence>
<comment type="pathway">
    <text evidence="10 12">Porphyrin-containing compound metabolism; heme A biosynthesis; heme A from heme O: step 1/1.</text>
</comment>
<keyword evidence="9 12" id="KW-0472">Membrane</keyword>
<keyword evidence="6 12" id="KW-0560">Oxidoreductase</keyword>
<evidence type="ECO:0000256" key="7">
    <source>
        <dbReference type="ARBA" id="ARBA00023004"/>
    </source>
</evidence>
<feature type="transmembrane region" description="Helical" evidence="12">
    <location>
        <begin position="328"/>
        <end position="346"/>
    </location>
</feature>
<comment type="cofactor">
    <cofactor evidence="1 12">
        <name>heme b</name>
        <dbReference type="ChEBI" id="CHEBI:60344"/>
    </cofactor>
</comment>
<organism evidence="13 14">
    <name type="scientific">Nisaea acidiphila</name>
    <dbReference type="NCBI Taxonomy" id="1862145"/>
    <lineage>
        <taxon>Bacteria</taxon>
        <taxon>Pseudomonadati</taxon>
        <taxon>Pseudomonadota</taxon>
        <taxon>Alphaproteobacteria</taxon>
        <taxon>Rhodospirillales</taxon>
        <taxon>Thalassobaculaceae</taxon>
        <taxon>Nisaea</taxon>
    </lineage>
</organism>
<evidence type="ECO:0000256" key="11">
    <source>
        <dbReference type="ARBA" id="ARBA00048044"/>
    </source>
</evidence>
<dbReference type="InterPro" id="IPR023754">
    <property type="entry name" value="HemeA_Synthase_type2"/>
</dbReference>
<feature type="transmembrane region" description="Helical" evidence="12">
    <location>
        <begin position="266"/>
        <end position="286"/>
    </location>
</feature>
<evidence type="ECO:0000256" key="2">
    <source>
        <dbReference type="ARBA" id="ARBA00004141"/>
    </source>
</evidence>
<comment type="subunit">
    <text evidence="12">Interacts with CtaB.</text>
</comment>
<evidence type="ECO:0000256" key="3">
    <source>
        <dbReference type="ARBA" id="ARBA00022692"/>
    </source>
</evidence>
<dbReference type="GO" id="GO:0005886">
    <property type="term" value="C:plasma membrane"/>
    <property type="evidence" value="ECO:0007669"/>
    <property type="project" value="UniProtKB-SubCell"/>
</dbReference>